<dbReference type="Proteomes" id="UP001194098">
    <property type="component" value="Unassembled WGS sequence"/>
</dbReference>
<reference evidence="2" key="1">
    <citation type="submission" date="2020-04" db="EMBL/GenBank/DDBJ databases">
        <authorList>
            <person name="Brown S."/>
        </authorList>
    </citation>
    <scope>NUCLEOTIDE SEQUENCE</scope>
    <source>
        <strain evidence="2">DJ015</strain>
    </source>
</reference>
<feature type="transmembrane region" description="Helical" evidence="1">
    <location>
        <begin position="35"/>
        <end position="56"/>
    </location>
</feature>
<accession>A0AAW3WD42</accession>
<evidence type="ECO:0000313" key="2">
    <source>
        <dbReference type="EMBL" id="MBC2476567.1"/>
    </source>
</evidence>
<name>A0AAW3WD42_CLOBE</name>
<dbReference type="AlphaFoldDB" id="A0AAW3WD42"/>
<reference evidence="2" key="2">
    <citation type="journal article" date="2022" name="Nat. Biotechnol.">
        <title>Carbon-negative production of acetone and isopropanol by gas fermentation at industrial pilot scale.</title>
        <authorList>
            <person name="Liew F.E."/>
            <person name="Nogle R."/>
            <person name="Abdalla T."/>
            <person name="Rasor B.J."/>
            <person name="Canter C."/>
            <person name="Jensen R.O."/>
            <person name="Wang L."/>
            <person name="Strutz J."/>
            <person name="Chirania P."/>
            <person name="De Tissera S."/>
            <person name="Mueller A.P."/>
            <person name="Ruan Z."/>
            <person name="Gao A."/>
            <person name="Tran L."/>
            <person name="Engle N.L."/>
            <person name="Bromley J.C."/>
            <person name="Daniell J."/>
            <person name="Conrado R."/>
            <person name="Tschaplinski T.J."/>
            <person name="Giannone R.J."/>
            <person name="Hettich R.L."/>
            <person name="Karim A.S."/>
            <person name="Simpson S.D."/>
            <person name="Brown S.D."/>
            <person name="Leang C."/>
            <person name="Jewett M.C."/>
            <person name="Kopke M."/>
        </authorList>
    </citation>
    <scope>NUCLEOTIDE SEQUENCE</scope>
    <source>
        <strain evidence="2">DJ015</strain>
    </source>
</reference>
<dbReference type="RefSeq" id="WP_171781148.1">
    <property type="nucleotide sequence ID" value="NZ_JABAGV010000055.1"/>
</dbReference>
<keyword evidence="1" id="KW-1133">Transmembrane helix</keyword>
<gene>
    <name evidence="2" type="ORF">HGI39_18005</name>
</gene>
<keyword evidence="1" id="KW-0472">Membrane</keyword>
<protein>
    <submittedName>
        <fullName evidence="2">Uncharacterized protein</fullName>
    </submittedName>
</protein>
<evidence type="ECO:0000313" key="3">
    <source>
        <dbReference type="Proteomes" id="UP001194098"/>
    </source>
</evidence>
<sequence length="58" mass="6446">MKKEKSVIIINLCATLVGVLNTASAFSNSRFNAGFFLLIGSIIFAINTILMCIKFYKR</sequence>
<proteinExistence type="predicted"/>
<evidence type="ECO:0000256" key="1">
    <source>
        <dbReference type="SAM" id="Phobius"/>
    </source>
</evidence>
<organism evidence="2 3">
    <name type="scientific">Clostridium beijerinckii</name>
    <name type="common">Clostridium MP</name>
    <dbReference type="NCBI Taxonomy" id="1520"/>
    <lineage>
        <taxon>Bacteria</taxon>
        <taxon>Bacillati</taxon>
        <taxon>Bacillota</taxon>
        <taxon>Clostridia</taxon>
        <taxon>Eubacteriales</taxon>
        <taxon>Clostridiaceae</taxon>
        <taxon>Clostridium</taxon>
    </lineage>
</organism>
<dbReference type="EMBL" id="JABAGV010000055">
    <property type="protein sequence ID" value="MBC2476567.1"/>
    <property type="molecule type" value="Genomic_DNA"/>
</dbReference>
<keyword evidence="1" id="KW-0812">Transmembrane</keyword>
<comment type="caution">
    <text evidence="2">The sequence shown here is derived from an EMBL/GenBank/DDBJ whole genome shotgun (WGS) entry which is preliminary data.</text>
</comment>